<keyword evidence="4 10" id="KW-1003">Cell membrane</keyword>
<reference evidence="14" key="2">
    <citation type="submission" date="2012-02" db="EMBL/GenBank/DDBJ databases">
        <title>Complete sequence of chromosome 2 of Prevotella dentalis DSM 3688.</title>
        <authorList>
            <consortium name="US DOE Joint Genome Institute (JGI-PGF)"/>
            <person name="Lucas S."/>
            <person name="Copeland A."/>
            <person name="Lapidus A."/>
            <person name="Glavina del Rio T."/>
            <person name="Dalin E."/>
            <person name="Tice H."/>
            <person name="Bruce D."/>
            <person name="Goodwin L."/>
            <person name="Pitluck S."/>
            <person name="Peters L."/>
            <person name="Mikhailova N."/>
            <person name="Chertkov O."/>
            <person name="Kyrpides N."/>
            <person name="Mavromatis K."/>
            <person name="Ivanova N."/>
            <person name="Brettin T."/>
            <person name="Detter J.C."/>
            <person name="Han C."/>
            <person name="Larimer F."/>
            <person name="Land M."/>
            <person name="Hauser L."/>
            <person name="Markowitz V."/>
            <person name="Cheng J.-F."/>
            <person name="Hugenholtz P."/>
            <person name="Woyke T."/>
            <person name="Wu D."/>
            <person name="Gronow S."/>
            <person name="Wellnitz S."/>
            <person name="Brambilla E."/>
            <person name="Klenk H.-P."/>
            <person name="Eisen J.A."/>
        </authorList>
    </citation>
    <scope>NUCLEOTIDE SEQUENCE [LARGE SCALE GENOMIC DNA]</scope>
    <source>
        <strain evidence="14">DSM 3688</strain>
    </source>
</reference>
<dbReference type="EMBL" id="AFPW01000023">
    <property type="protein sequence ID" value="EGQ14097.1"/>
    <property type="molecule type" value="Genomic_DNA"/>
</dbReference>
<evidence type="ECO:0000256" key="3">
    <source>
        <dbReference type="ARBA" id="ARBA00021907"/>
    </source>
</evidence>
<dbReference type="InterPro" id="IPR003838">
    <property type="entry name" value="ABC3_permease_C"/>
</dbReference>
<dbReference type="eggNOG" id="COG2177">
    <property type="taxonomic scope" value="Bacteria"/>
</dbReference>
<dbReference type="Pfam" id="PF18075">
    <property type="entry name" value="FtsX_ECD"/>
    <property type="match status" value="1"/>
</dbReference>
<keyword evidence="7 11" id="KW-1133">Transmembrane helix</keyword>
<comment type="similarity">
    <text evidence="2 10">Belongs to the ABC-4 integral membrane protein family. FtsX subfamily.</text>
</comment>
<evidence type="ECO:0000256" key="6">
    <source>
        <dbReference type="ARBA" id="ARBA00022692"/>
    </source>
</evidence>
<dbReference type="Proteomes" id="UP000007820">
    <property type="component" value="Unassembled WGS sequence"/>
</dbReference>
<dbReference type="STRING" id="908937.Prede_2675"/>
<gene>
    <name evidence="15" type="primary">ftsX</name>
    <name evidence="14" type="ordered locus">Prede_2675</name>
    <name evidence="15" type="ORF">HMPREF9136_1632</name>
</gene>
<reference evidence="15 16" key="1">
    <citation type="submission" date="2011-04" db="EMBL/GenBank/DDBJ databases">
        <authorList>
            <person name="Muzny D."/>
            <person name="Qin X."/>
            <person name="Deng J."/>
            <person name="Jiang H."/>
            <person name="Liu Y."/>
            <person name="Qu J."/>
            <person name="Song X.-Z."/>
            <person name="Zhang L."/>
            <person name="Thornton R."/>
            <person name="Coyle M."/>
            <person name="Francisco L."/>
            <person name="Jackson L."/>
            <person name="Javaid M."/>
            <person name="Korchina V."/>
            <person name="Kovar C."/>
            <person name="Mata R."/>
            <person name="Mathew T."/>
            <person name="Ngo R."/>
            <person name="Nguyen L."/>
            <person name="Nguyen N."/>
            <person name="Okwuonu G."/>
            <person name="Ongeri F."/>
            <person name="Pham C."/>
            <person name="Simmons D."/>
            <person name="Wilczek-Boney K."/>
            <person name="Hale W."/>
            <person name="Jakkamsetti A."/>
            <person name="Pham P."/>
            <person name="Ruth R."/>
            <person name="San Lucas F."/>
            <person name="Warren J."/>
            <person name="Zhang J."/>
            <person name="Zhao Z."/>
            <person name="Zhou C."/>
            <person name="Zhu D."/>
            <person name="Lee S."/>
            <person name="Bess C."/>
            <person name="Blankenburg K."/>
            <person name="Forbes L."/>
            <person name="Fu Q."/>
            <person name="Gubbala S."/>
            <person name="Hirani K."/>
            <person name="Jayaseelan J.C."/>
            <person name="Lara F."/>
            <person name="Munidasa M."/>
            <person name="Palculict T."/>
            <person name="Patil S."/>
            <person name="Pu L.-L."/>
            <person name="Saada N."/>
            <person name="Tang L."/>
            <person name="Weissenberger G."/>
            <person name="Zhu Y."/>
            <person name="Hemphill L."/>
            <person name="Shang Y."/>
            <person name="Youmans B."/>
            <person name="Ayvaz T."/>
            <person name="Ross M."/>
            <person name="Santibanez J."/>
            <person name="Aqrawi P."/>
            <person name="Gross S."/>
            <person name="Joshi V."/>
            <person name="Fowler G."/>
            <person name="Nazareth L."/>
            <person name="Reid J."/>
            <person name="Worley K."/>
            <person name="Petrosino J."/>
            <person name="Highlander S."/>
            <person name="Gibbs R."/>
        </authorList>
    </citation>
    <scope>NUCLEOTIDE SEQUENCE [LARGE SCALE GENOMIC DNA]</scope>
    <source>
        <strain evidence="15 16">DSM 3688</strain>
    </source>
</reference>
<dbReference type="OrthoDB" id="9813411at2"/>
<evidence type="ECO:0000313" key="14">
    <source>
        <dbReference type="EMBL" id="AGB29901.1"/>
    </source>
</evidence>
<organism evidence="15 16">
    <name type="scientific">Prevotella dentalis (strain ATCC 49559 / DSM 3688 / JCM 13448 / NCTC 12043 / ES 2772)</name>
    <name type="common">Mitsuokella dentalis</name>
    <dbReference type="NCBI Taxonomy" id="908937"/>
    <lineage>
        <taxon>Bacteria</taxon>
        <taxon>Pseudomonadati</taxon>
        <taxon>Bacteroidota</taxon>
        <taxon>Bacteroidia</taxon>
        <taxon>Bacteroidales</taxon>
        <taxon>Prevotellaceae</taxon>
        <taxon>Prevotella</taxon>
    </lineage>
</organism>
<dbReference type="HOGENOM" id="CLU_073546_3_0_10"/>
<dbReference type="Pfam" id="PF02687">
    <property type="entry name" value="FtsX"/>
    <property type="match status" value="1"/>
</dbReference>
<evidence type="ECO:0000256" key="9">
    <source>
        <dbReference type="ARBA" id="ARBA00023306"/>
    </source>
</evidence>
<feature type="domain" description="ABC3 transporter permease C-terminal" evidence="12">
    <location>
        <begin position="176"/>
        <end position="293"/>
    </location>
</feature>
<evidence type="ECO:0000256" key="8">
    <source>
        <dbReference type="ARBA" id="ARBA00023136"/>
    </source>
</evidence>
<evidence type="ECO:0000313" key="16">
    <source>
        <dbReference type="Proteomes" id="UP000007820"/>
    </source>
</evidence>
<feature type="transmembrane region" description="Helical" evidence="11">
    <location>
        <begin position="268"/>
        <end position="290"/>
    </location>
</feature>
<evidence type="ECO:0000313" key="17">
    <source>
        <dbReference type="Proteomes" id="UP000010862"/>
    </source>
</evidence>
<evidence type="ECO:0000256" key="7">
    <source>
        <dbReference type="ARBA" id="ARBA00022989"/>
    </source>
</evidence>
<name>F9D454_PREDD</name>
<protein>
    <recommendedName>
        <fullName evidence="3 10">Cell division protein FtsX</fullName>
    </recommendedName>
</protein>
<evidence type="ECO:0000256" key="4">
    <source>
        <dbReference type="ARBA" id="ARBA00022475"/>
    </source>
</evidence>
<dbReference type="InterPro" id="IPR004513">
    <property type="entry name" value="FtsX"/>
</dbReference>
<evidence type="ECO:0000256" key="2">
    <source>
        <dbReference type="ARBA" id="ARBA00007379"/>
    </source>
</evidence>
<dbReference type="Gene3D" id="3.30.70.3040">
    <property type="match status" value="1"/>
</dbReference>
<keyword evidence="9 10" id="KW-0131">Cell cycle</keyword>
<dbReference type="Proteomes" id="UP000010862">
    <property type="component" value="Chromosome 2"/>
</dbReference>
<evidence type="ECO:0000259" key="13">
    <source>
        <dbReference type="Pfam" id="PF18075"/>
    </source>
</evidence>
<sequence length="300" mass="32943">MVIANSEMGKKRKTAGRRSGLQAVTLCISTALVLILLGLIVFSTLAGRNLSSYVKENLVVTMMLEQDMADTEAQTMCRSLAARPYIKDIHFISKHAALAEATKVMGTNPAEFTDGVNPFPSSIELTLQSDYANNDSLKWISQELKKYPKVSEINYQKDLVDAVNRNLAKIGIAMLVLAVLLTFVSFSLINNTVRLGIYARRFSIHTMKLVGASWGFIRRPFIRRAVVTGLLAAVLANLVLAGCVYALYCYEPEILTVVTWREMAVTGAAVVLLGILITALCAGISVNRFLKMKAGELYKI</sequence>
<dbReference type="InterPro" id="IPR040690">
    <property type="entry name" value="FtsX_ECD"/>
</dbReference>
<dbReference type="PANTHER" id="PTHR47755">
    <property type="entry name" value="CELL DIVISION PROTEIN FTSX"/>
    <property type="match status" value="1"/>
</dbReference>
<evidence type="ECO:0000256" key="11">
    <source>
        <dbReference type="SAM" id="Phobius"/>
    </source>
</evidence>
<dbReference type="AlphaFoldDB" id="F9D454"/>
<feature type="transmembrane region" description="Helical" evidence="11">
    <location>
        <begin position="225"/>
        <end position="248"/>
    </location>
</feature>
<dbReference type="GO" id="GO:0005886">
    <property type="term" value="C:plasma membrane"/>
    <property type="evidence" value="ECO:0007669"/>
    <property type="project" value="UniProtKB-SubCell"/>
</dbReference>
<evidence type="ECO:0000256" key="5">
    <source>
        <dbReference type="ARBA" id="ARBA00022618"/>
    </source>
</evidence>
<evidence type="ECO:0000259" key="12">
    <source>
        <dbReference type="Pfam" id="PF02687"/>
    </source>
</evidence>
<proteinExistence type="inferred from homology"/>
<comment type="subcellular location">
    <subcellularLocation>
        <location evidence="1">Cell membrane</location>
        <topology evidence="1">Multi-pass membrane protein</topology>
    </subcellularLocation>
</comment>
<feature type="transmembrane region" description="Helical" evidence="11">
    <location>
        <begin position="21"/>
        <end position="46"/>
    </location>
</feature>
<dbReference type="PIRSF" id="PIRSF003097">
    <property type="entry name" value="FtsX"/>
    <property type="match status" value="1"/>
</dbReference>
<evidence type="ECO:0000256" key="10">
    <source>
        <dbReference type="PIRNR" id="PIRNR003097"/>
    </source>
</evidence>
<feature type="transmembrane region" description="Helical" evidence="11">
    <location>
        <begin position="170"/>
        <end position="193"/>
    </location>
</feature>
<dbReference type="GO" id="GO:0051301">
    <property type="term" value="P:cell division"/>
    <property type="evidence" value="ECO:0007669"/>
    <property type="project" value="UniProtKB-KW"/>
</dbReference>
<keyword evidence="6 11" id="KW-0812">Transmembrane</keyword>
<dbReference type="EMBL" id="CP003369">
    <property type="protein sequence ID" value="AGB29901.1"/>
    <property type="molecule type" value="Genomic_DNA"/>
</dbReference>
<evidence type="ECO:0000313" key="15">
    <source>
        <dbReference type="EMBL" id="EGQ14097.1"/>
    </source>
</evidence>
<dbReference type="PANTHER" id="PTHR47755:SF1">
    <property type="entry name" value="CELL DIVISION PROTEIN FTSX"/>
    <property type="match status" value="1"/>
</dbReference>
<dbReference type="KEGG" id="pdt:Prede_2675"/>
<accession>F9D454</accession>
<keyword evidence="5 10" id="KW-0132">Cell division</keyword>
<keyword evidence="8 10" id="KW-0472">Membrane</keyword>
<dbReference type="PATRIC" id="fig|908937.9.peg.2835"/>
<evidence type="ECO:0000256" key="1">
    <source>
        <dbReference type="ARBA" id="ARBA00004651"/>
    </source>
</evidence>
<keyword evidence="17" id="KW-1185">Reference proteome</keyword>
<feature type="domain" description="FtsX extracellular" evidence="13">
    <location>
        <begin position="60"/>
        <end position="153"/>
    </location>
</feature>